<name>A0A8S5NGH9_9CAUD</name>
<organism evidence="2">
    <name type="scientific">Myoviridae sp. ctcwu24</name>
    <dbReference type="NCBI Taxonomy" id="2826670"/>
    <lineage>
        <taxon>Viruses</taxon>
        <taxon>Duplodnaviria</taxon>
        <taxon>Heunggongvirae</taxon>
        <taxon>Uroviricota</taxon>
        <taxon>Caudoviricetes</taxon>
    </lineage>
</organism>
<feature type="compositionally biased region" description="Low complexity" evidence="1">
    <location>
        <begin position="131"/>
        <end position="143"/>
    </location>
</feature>
<proteinExistence type="predicted"/>
<evidence type="ECO:0000313" key="2">
    <source>
        <dbReference type="EMBL" id="DAD93798.1"/>
    </source>
</evidence>
<evidence type="ECO:0000256" key="1">
    <source>
        <dbReference type="SAM" id="MobiDB-lite"/>
    </source>
</evidence>
<sequence length="150" mass="16567">MNITIFNKLYWIRRFGEQKNVKGYLVSTHSDFGASLNVHPLSTDQMQALPEGQRKVKRLEAHGVAGLVVADEKLNRKGDLLYYHGDWYECVSSQVWDHTILSHLNYQFVLVPSDAAGSIDLEPPVGTPVLPEQAPGEEGQEPPNGGGEGP</sequence>
<reference evidence="2" key="1">
    <citation type="journal article" date="2021" name="Proc. Natl. Acad. Sci. U.S.A.">
        <title>A Catalog of Tens of Thousands of Viruses from Human Metagenomes Reveals Hidden Associations with Chronic Diseases.</title>
        <authorList>
            <person name="Tisza M.J."/>
            <person name="Buck C.B."/>
        </authorList>
    </citation>
    <scope>NUCLEOTIDE SEQUENCE</scope>
    <source>
        <strain evidence="2">Ctcwu24</strain>
    </source>
</reference>
<feature type="region of interest" description="Disordered" evidence="1">
    <location>
        <begin position="120"/>
        <end position="150"/>
    </location>
</feature>
<dbReference type="EMBL" id="BK015167">
    <property type="protein sequence ID" value="DAD93798.1"/>
    <property type="molecule type" value="Genomic_DNA"/>
</dbReference>
<accession>A0A8S5NGH9</accession>
<protein>
    <submittedName>
        <fullName evidence="2">Minor capsid protein</fullName>
    </submittedName>
</protein>